<evidence type="ECO:0000256" key="1">
    <source>
        <dbReference type="SAM" id="MobiDB-lite"/>
    </source>
</evidence>
<dbReference type="Proteomes" id="UP000309550">
    <property type="component" value="Unassembled WGS sequence"/>
</dbReference>
<name>A0A5S3PM54_9RHOB</name>
<dbReference type="CDD" id="cd12797">
    <property type="entry name" value="M23_peptidase"/>
    <property type="match status" value="1"/>
</dbReference>
<dbReference type="InterPro" id="IPR016047">
    <property type="entry name" value="M23ase_b-sheet_dom"/>
</dbReference>
<dbReference type="InterPro" id="IPR011055">
    <property type="entry name" value="Dup_hybrid_motif"/>
</dbReference>
<dbReference type="AlphaFoldDB" id="A0A5S3PM54"/>
<feature type="signal peptide" evidence="2">
    <location>
        <begin position="1"/>
        <end position="18"/>
    </location>
</feature>
<dbReference type="EMBL" id="VANS01000001">
    <property type="protein sequence ID" value="TMM55479.1"/>
    <property type="molecule type" value="Genomic_DNA"/>
</dbReference>
<keyword evidence="5" id="KW-1185">Reference proteome</keyword>
<evidence type="ECO:0000313" key="4">
    <source>
        <dbReference type="EMBL" id="TMM55479.1"/>
    </source>
</evidence>
<proteinExistence type="predicted"/>
<reference evidence="4 5" key="1">
    <citation type="submission" date="2019-05" db="EMBL/GenBank/DDBJ databases">
        <title>Sulfitobacter sabulilitoris sp. nov., isolated from a marine sand.</title>
        <authorList>
            <person name="Yoon J.-H."/>
        </authorList>
    </citation>
    <scope>NUCLEOTIDE SEQUENCE [LARGE SCALE GENOMIC DNA]</scope>
    <source>
        <strain evidence="4 5">HSMS-29</strain>
    </source>
</reference>
<feature type="compositionally biased region" description="Polar residues" evidence="1">
    <location>
        <begin position="195"/>
        <end position="205"/>
    </location>
</feature>
<dbReference type="Gene3D" id="2.70.70.10">
    <property type="entry name" value="Glucose Permease (Domain IIA)"/>
    <property type="match status" value="1"/>
</dbReference>
<keyword evidence="2" id="KW-0732">Signal</keyword>
<feature type="domain" description="M23ase beta-sheet core" evidence="3">
    <location>
        <begin position="63"/>
        <end position="180"/>
    </location>
</feature>
<organism evidence="4 5">
    <name type="scientific">Sulfitobacter sabulilitoris</name>
    <dbReference type="NCBI Taxonomy" id="2562655"/>
    <lineage>
        <taxon>Bacteria</taxon>
        <taxon>Pseudomonadati</taxon>
        <taxon>Pseudomonadota</taxon>
        <taxon>Alphaproteobacteria</taxon>
        <taxon>Rhodobacterales</taxon>
        <taxon>Roseobacteraceae</taxon>
        <taxon>Sulfitobacter</taxon>
    </lineage>
</organism>
<dbReference type="PANTHER" id="PTHR21666">
    <property type="entry name" value="PEPTIDASE-RELATED"/>
    <property type="match status" value="1"/>
</dbReference>
<evidence type="ECO:0000259" key="3">
    <source>
        <dbReference type="Pfam" id="PF01551"/>
    </source>
</evidence>
<dbReference type="InterPro" id="IPR050570">
    <property type="entry name" value="Cell_wall_metabolism_enzyme"/>
</dbReference>
<accession>A0A5S3PM54</accession>
<dbReference type="OrthoDB" id="5489603at2"/>
<comment type="caution">
    <text evidence="4">The sequence shown here is derived from an EMBL/GenBank/DDBJ whole genome shotgun (WGS) entry which is preliminary data.</text>
</comment>
<evidence type="ECO:0000256" key="2">
    <source>
        <dbReference type="SAM" id="SignalP"/>
    </source>
</evidence>
<dbReference type="SUPFAM" id="SSF51261">
    <property type="entry name" value="Duplicated hybrid motif"/>
    <property type="match status" value="1"/>
</dbReference>
<dbReference type="PANTHER" id="PTHR21666:SF270">
    <property type="entry name" value="MUREIN HYDROLASE ACTIVATOR ENVC"/>
    <property type="match status" value="1"/>
</dbReference>
<feature type="chain" id="PRO_5024389546" evidence="2">
    <location>
        <begin position="19"/>
        <end position="328"/>
    </location>
</feature>
<dbReference type="GO" id="GO:0004222">
    <property type="term" value="F:metalloendopeptidase activity"/>
    <property type="evidence" value="ECO:0007669"/>
    <property type="project" value="TreeGrafter"/>
</dbReference>
<gene>
    <name evidence="4" type="ORF">FDT80_07990</name>
</gene>
<feature type="region of interest" description="Disordered" evidence="1">
    <location>
        <begin position="187"/>
        <end position="208"/>
    </location>
</feature>
<sequence>MILRAAVCLLFSSAVSLAAEGFVLSPPLDCDLTDDCYIQQYVDHDDGPGARDYRCAPLSYDGHKGTDFALPSLARMHDGVDVIAAAPGVVRGTRDGMADIGYSDATADSIQDRECGNGVVIAHLGGWVTQYCHMKQGSITRTRGEHVAAGDVLGQVGLSGRTQFPHVHLSVRQGDTVVDPFAPDAPAGTCDPSADTRTSRGTLWQTPPPYRPGGLISVGFADAIPSFDDVKSGAAQIAGIGADAPALVLYGYAFGGQENDTITLTLTGPDGVIVDQTLTLEKTQAQVFRAVGKKRRRDPWPDGAYTGTVTLLRDGAVIDRRSRDMTLP</sequence>
<protein>
    <submittedName>
        <fullName evidence="4">M23 family metallopeptidase</fullName>
    </submittedName>
</protein>
<dbReference type="RefSeq" id="WP_138661646.1">
    <property type="nucleotide sequence ID" value="NZ_VANS01000001.1"/>
</dbReference>
<evidence type="ECO:0000313" key="5">
    <source>
        <dbReference type="Proteomes" id="UP000309550"/>
    </source>
</evidence>
<dbReference type="Pfam" id="PF01551">
    <property type="entry name" value="Peptidase_M23"/>
    <property type="match status" value="1"/>
</dbReference>